<dbReference type="InterPro" id="IPR000700">
    <property type="entry name" value="PAS-assoc_C"/>
</dbReference>
<reference evidence="6 7" key="1">
    <citation type="submission" date="2014-07" db="EMBL/GenBank/DDBJ databases">
        <title>Expanding our view of genomic diversity in Candidatus Accumulibacter clades.</title>
        <authorList>
            <person name="Skennerton C.T."/>
            <person name="Barr J.J."/>
            <person name="Slater F.R."/>
            <person name="Bond P.L."/>
            <person name="Tyson G.W."/>
        </authorList>
    </citation>
    <scope>NUCLEOTIDE SEQUENCE [LARGE SCALE GENOMIC DNA]</scope>
    <source>
        <strain evidence="7">SK-01</strain>
    </source>
</reference>
<dbReference type="AlphaFoldDB" id="A0A084XZU5"/>
<dbReference type="Proteomes" id="UP000019812">
    <property type="component" value="Unassembled WGS sequence"/>
</dbReference>
<dbReference type="EC" id="3.1.4.52" evidence="6"/>
<dbReference type="FunFam" id="3.20.20.450:FF:000001">
    <property type="entry name" value="Cyclic di-GMP phosphodiesterase yahA"/>
    <property type="match status" value="1"/>
</dbReference>
<feature type="domain" description="PAC" evidence="3">
    <location>
        <begin position="664"/>
        <end position="716"/>
    </location>
</feature>
<feature type="domain" description="PAS" evidence="2">
    <location>
        <begin position="346"/>
        <end position="418"/>
    </location>
</feature>
<dbReference type="CDD" id="cd12914">
    <property type="entry name" value="PDC1_DGC_like"/>
    <property type="match status" value="1"/>
</dbReference>
<dbReference type="Pfam" id="PF00563">
    <property type="entry name" value="EAL"/>
    <property type="match status" value="1"/>
</dbReference>
<dbReference type="SUPFAM" id="SSF141868">
    <property type="entry name" value="EAL domain-like"/>
    <property type="match status" value="1"/>
</dbReference>
<dbReference type="PROSITE" id="PS50113">
    <property type="entry name" value="PAC"/>
    <property type="match status" value="2"/>
</dbReference>
<feature type="domain" description="EAL" evidence="4">
    <location>
        <begin position="891"/>
        <end position="1145"/>
    </location>
</feature>
<evidence type="ECO:0000313" key="7">
    <source>
        <dbReference type="Proteomes" id="UP000019812"/>
    </source>
</evidence>
<feature type="domain" description="GGDEF" evidence="5">
    <location>
        <begin position="750"/>
        <end position="882"/>
    </location>
</feature>
<dbReference type="RefSeq" id="WP_273703554.1">
    <property type="nucleotide sequence ID" value="NZ_JDSS02000024.1"/>
</dbReference>
<dbReference type="InterPro" id="IPR001610">
    <property type="entry name" value="PAC"/>
</dbReference>
<accession>A0A084XZU5</accession>
<evidence type="ECO:0000259" key="4">
    <source>
        <dbReference type="PROSITE" id="PS50883"/>
    </source>
</evidence>
<dbReference type="PANTHER" id="PTHR44757">
    <property type="entry name" value="DIGUANYLATE CYCLASE DGCP"/>
    <property type="match status" value="1"/>
</dbReference>
<evidence type="ECO:0000313" key="6">
    <source>
        <dbReference type="EMBL" id="KFB67989.1"/>
    </source>
</evidence>
<organism evidence="6 7">
    <name type="scientific">Candidatus Accumulibacter vicinus</name>
    <dbReference type="NCBI Taxonomy" id="2954382"/>
    <lineage>
        <taxon>Bacteria</taxon>
        <taxon>Pseudomonadati</taxon>
        <taxon>Pseudomonadota</taxon>
        <taxon>Betaproteobacteria</taxon>
        <taxon>Candidatus Accumulibacter</taxon>
    </lineage>
</organism>
<dbReference type="SUPFAM" id="SSF55073">
    <property type="entry name" value="Nucleotide cyclase"/>
    <property type="match status" value="1"/>
</dbReference>
<dbReference type="InterPro" id="IPR013656">
    <property type="entry name" value="PAS_4"/>
</dbReference>
<dbReference type="PROSITE" id="PS50112">
    <property type="entry name" value="PAS"/>
    <property type="match status" value="3"/>
</dbReference>
<sequence>MIPEKTPIPDRRQRRALLLGLALLVLCVLQLLAYQLWLSYQEHIVDAETKTRNYAAIFETRLDATLRRTDAILQGSSRSLPAQQALARPASAGNAALLGEALDAHLLHFDDLAGLRIFDRSGDLRYSSNGAQTAPTNVADRDYFRLLQNQPQSGPTFSEVIISRTTGRHSLIIARALQDPHGVFLGIVTAVLDLDRQVEIFRSVDVGSNGVISFRRSDDHRQVVRWPSGPGKMNQELDPGHPLRPPMARGDRTGTLHFASQTDGVQRIYSFHRLEHYPFYFIIGVSFDDVLAGWRTRAQVVGACGFLLLALFATLLLHLWRSEAREAQVVANLVDSERQQRDNGKRLQIFERLVENAGQGIGMAHPDGTITYANPALRRLLDLPANAAYNDYSFNQFYTGENRRRLREEVLPAVLQTGQWTGELELSSLDRRSIPTIHTLFVVRNAAGEAPIIANVLVDVSECRQAEQVSRLLLQAVEYSPVAIVITSRNGEIEYVNPSFTQMTGFSRSEAIGQNTRFLKSGETPPETYRQLWQTLLEGKVWNGVLHNRRKNGELFWEQASISPIFGDYGKVTHYLAVKEDISDRHVTETRLRLLAGVFEHSAEAIMINDHDNRILEVNKAFCRLSGYAPDEVRGQNPRLLSSGRSPPETYRAMWQSINSTGYWRGEIWDRRKDGSVYPKWLSISTICGSDGNIEHYIGIFSDISERKAAEEKISHLAHFDTLTDLPNRSNLQGRLEQALAAARRDSQHRPLAVMFLDLDRFKNINDTLGHHVGDSLLLEVSKRLMASVRESDVVARLGGDEFVVVLTGADAIAAERVAEKILKALSQPYHLDGQKLHTTSSIGIAVFPGDGESVDILMRNADAAMYHAKSAGRNNMQFFTASMNQAASDRRQLEEDLHLALQKNQFILHYQPQVDELRRVVAAEALLRWQHPAHGLVPPNRFIPLAEDTGLIVPIGHWVLETVCAQLQAWSVEARTRDLQLAVNVSARQFRQADFVDQLRKVIEHSGANPLRLKLELTESLVLDNVADTIAKMDVIKQFGVSFSMDDFGTGYSSLSYLTRLPLDQLKIDRAFVSRLPDNQSDAVIAQTIVTMGSSLGLKVLAEGVENEAQRQFLADHGCHGYQGFLFSRPLPVEAFERFLNQSGC</sequence>
<dbReference type="CDD" id="cd01948">
    <property type="entry name" value="EAL"/>
    <property type="match status" value="1"/>
</dbReference>
<dbReference type="GO" id="GO:0071732">
    <property type="term" value="P:cellular response to nitric oxide"/>
    <property type="evidence" value="ECO:0007669"/>
    <property type="project" value="UniProtKB-ARBA"/>
</dbReference>
<feature type="domain" description="PAS" evidence="2">
    <location>
        <begin position="591"/>
        <end position="637"/>
    </location>
</feature>
<dbReference type="CDD" id="cd01949">
    <property type="entry name" value="GGDEF"/>
    <property type="match status" value="1"/>
</dbReference>
<feature type="domain" description="PAS" evidence="2">
    <location>
        <begin position="469"/>
        <end position="515"/>
    </location>
</feature>
<dbReference type="InterPro" id="IPR035965">
    <property type="entry name" value="PAS-like_dom_sf"/>
</dbReference>
<dbReference type="Gene3D" id="3.30.70.270">
    <property type="match status" value="1"/>
</dbReference>
<evidence type="ECO:0000259" key="5">
    <source>
        <dbReference type="PROSITE" id="PS50887"/>
    </source>
</evidence>
<dbReference type="Gene3D" id="3.30.450.20">
    <property type="entry name" value="PAS domain"/>
    <property type="match status" value="5"/>
</dbReference>
<dbReference type="InterPro" id="IPR035919">
    <property type="entry name" value="EAL_sf"/>
</dbReference>
<evidence type="ECO:0000259" key="2">
    <source>
        <dbReference type="PROSITE" id="PS50112"/>
    </source>
</evidence>
<dbReference type="PANTHER" id="PTHR44757:SF2">
    <property type="entry name" value="BIOFILM ARCHITECTURE MAINTENANCE PROTEIN MBAA"/>
    <property type="match status" value="1"/>
</dbReference>
<comment type="catalytic activity">
    <reaction evidence="1">
        <text>3',3'-c-di-GMP + H2O = 5'-phosphoguanylyl(3'-&gt;5')guanosine + H(+)</text>
        <dbReference type="Rhea" id="RHEA:24902"/>
        <dbReference type="ChEBI" id="CHEBI:15377"/>
        <dbReference type="ChEBI" id="CHEBI:15378"/>
        <dbReference type="ChEBI" id="CHEBI:58754"/>
        <dbReference type="ChEBI" id="CHEBI:58805"/>
        <dbReference type="EC" id="3.1.4.52"/>
    </reaction>
    <physiologicalReaction direction="left-to-right" evidence="1">
        <dbReference type="Rhea" id="RHEA:24903"/>
    </physiologicalReaction>
</comment>
<gene>
    <name evidence="6" type="primary">gmr_5</name>
    <name evidence="6" type="ORF">CAPSK01_002581</name>
</gene>
<dbReference type="CDD" id="cd00130">
    <property type="entry name" value="PAS"/>
    <property type="match status" value="3"/>
</dbReference>
<dbReference type="Pfam" id="PF08448">
    <property type="entry name" value="PAS_4"/>
    <property type="match status" value="1"/>
</dbReference>
<dbReference type="PROSITE" id="PS50883">
    <property type="entry name" value="EAL"/>
    <property type="match status" value="1"/>
</dbReference>
<dbReference type="GO" id="GO:0071111">
    <property type="term" value="F:cyclic-guanylate-specific phosphodiesterase activity"/>
    <property type="evidence" value="ECO:0007669"/>
    <property type="project" value="UniProtKB-EC"/>
</dbReference>
<comment type="caution">
    <text evidence="6">The sequence shown here is derived from an EMBL/GenBank/DDBJ whole genome shotgun (WGS) entry which is preliminary data.</text>
</comment>
<evidence type="ECO:0000256" key="1">
    <source>
        <dbReference type="ARBA" id="ARBA00051114"/>
    </source>
</evidence>
<dbReference type="InterPro" id="IPR000160">
    <property type="entry name" value="GGDEF_dom"/>
</dbReference>
<dbReference type="EMBL" id="JDSS02000024">
    <property type="protein sequence ID" value="KFB67989.1"/>
    <property type="molecule type" value="Genomic_DNA"/>
</dbReference>
<feature type="domain" description="PAC" evidence="3">
    <location>
        <begin position="535"/>
        <end position="594"/>
    </location>
</feature>
<dbReference type="InterPro" id="IPR001633">
    <property type="entry name" value="EAL_dom"/>
</dbReference>
<dbReference type="STRING" id="1457154.CAPSK01_002581"/>
<protein>
    <submittedName>
        <fullName evidence="6">Cyclic di-GMP phosphodiesterase Gmr</fullName>
        <ecNumber evidence="6">3.1.4.52</ecNumber>
    </submittedName>
</protein>
<dbReference type="SUPFAM" id="SSF55785">
    <property type="entry name" value="PYP-like sensor domain (PAS domain)"/>
    <property type="match status" value="3"/>
</dbReference>
<dbReference type="NCBIfam" id="TIGR00229">
    <property type="entry name" value="sensory_box"/>
    <property type="match status" value="2"/>
</dbReference>
<dbReference type="SMART" id="SM00267">
    <property type="entry name" value="GGDEF"/>
    <property type="match status" value="1"/>
</dbReference>
<name>A0A084XZU5_9PROT</name>
<dbReference type="CDD" id="cd12915">
    <property type="entry name" value="PDC2_DGC_like"/>
    <property type="match status" value="1"/>
</dbReference>
<dbReference type="NCBIfam" id="TIGR00254">
    <property type="entry name" value="GGDEF"/>
    <property type="match status" value="1"/>
</dbReference>
<dbReference type="Gene3D" id="3.20.20.450">
    <property type="entry name" value="EAL domain"/>
    <property type="match status" value="1"/>
</dbReference>
<dbReference type="InterPro" id="IPR029787">
    <property type="entry name" value="Nucleotide_cyclase"/>
</dbReference>
<dbReference type="InterPro" id="IPR052155">
    <property type="entry name" value="Biofilm_reg_signaling"/>
</dbReference>
<evidence type="ECO:0000259" key="3">
    <source>
        <dbReference type="PROSITE" id="PS50113"/>
    </source>
</evidence>
<dbReference type="Pfam" id="PF00990">
    <property type="entry name" value="GGDEF"/>
    <property type="match status" value="1"/>
</dbReference>
<dbReference type="FunFam" id="3.30.70.270:FF:000001">
    <property type="entry name" value="Diguanylate cyclase domain protein"/>
    <property type="match status" value="1"/>
</dbReference>
<keyword evidence="6" id="KW-0378">Hydrolase</keyword>
<dbReference type="PROSITE" id="PS50887">
    <property type="entry name" value="GGDEF"/>
    <property type="match status" value="1"/>
</dbReference>
<dbReference type="SMART" id="SM00086">
    <property type="entry name" value="PAC"/>
    <property type="match status" value="2"/>
</dbReference>
<dbReference type="InterPro" id="IPR000014">
    <property type="entry name" value="PAS"/>
</dbReference>
<dbReference type="SMART" id="SM00052">
    <property type="entry name" value="EAL"/>
    <property type="match status" value="1"/>
</dbReference>
<proteinExistence type="predicted"/>
<dbReference type="Pfam" id="PF13426">
    <property type="entry name" value="PAS_9"/>
    <property type="match status" value="2"/>
</dbReference>
<dbReference type="SMART" id="SM00091">
    <property type="entry name" value="PAS"/>
    <property type="match status" value="3"/>
</dbReference>
<dbReference type="InterPro" id="IPR043128">
    <property type="entry name" value="Rev_trsase/Diguanyl_cyclase"/>
</dbReference>